<dbReference type="EMBL" id="JBBYHY010000007">
    <property type="protein sequence ID" value="MEL3954571.1"/>
    <property type="molecule type" value="Genomic_DNA"/>
</dbReference>
<accession>A0ABU9JR99</accession>
<feature type="signal peptide" evidence="2">
    <location>
        <begin position="1"/>
        <end position="21"/>
    </location>
</feature>
<reference evidence="3 4" key="1">
    <citation type="submission" date="2024-04" db="EMBL/GenBank/DDBJ databases">
        <title>Bacterial endophytes with biocontrol capabilities against important plant pathogens.</title>
        <authorList>
            <person name="Alayande K.A."/>
        </authorList>
    </citation>
    <scope>NUCLEOTIDE SEQUENCE [LARGE SCALE GENOMIC DNA]</scope>
    <source>
        <strain evidence="3 4">KV22</strain>
    </source>
</reference>
<evidence type="ECO:0008006" key="5">
    <source>
        <dbReference type="Google" id="ProtNLM"/>
    </source>
</evidence>
<organism evidence="3 4">
    <name type="scientific">Stenotrophomonas bentonitica</name>
    <dbReference type="NCBI Taxonomy" id="1450134"/>
    <lineage>
        <taxon>Bacteria</taxon>
        <taxon>Pseudomonadati</taxon>
        <taxon>Pseudomonadota</taxon>
        <taxon>Gammaproteobacteria</taxon>
        <taxon>Lysobacterales</taxon>
        <taxon>Lysobacteraceae</taxon>
        <taxon>Stenotrophomonas</taxon>
    </lineage>
</organism>
<evidence type="ECO:0000256" key="1">
    <source>
        <dbReference type="SAM" id="MobiDB-lite"/>
    </source>
</evidence>
<evidence type="ECO:0000313" key="3">
    <source>
        <dbReference type="EMBL" id="MEL3954571.1"/>
    </source>
</evidence>
<sequence length="91" mass="9254">MTLRILAAVALTACAATAATAAETPAHASFDPVLAGYATTVIRNTLAPGDFQPAKPLARASMQGAPQREEREALAKAIAADPRGGARASPR</sequence>
<keyword evidence="4" id="KW-1185">Reference proteome</keyword>
<feature type="chain" id="PRO_5045649190" description="DUF4148 domain-containing protein" evidence="2">
    <location>
        <begin position="22"/>
        <end position="91"/>
    </location>
</feature>
<proteinExistence type="predicted"/>
<gene>
    <name evidence="3" type="ORF">AAE039_13460</name>
</gene>
<evidence type="ECO:0000256" key="2">
    <source>
        <dbReference type="SAM" id="SignalP"/>
    </source>
</evidence>
<dbReference type="RefSeq" id="WP_341987072.1">
    <property type="nucleotide sequence ID" value="NZ_JBBYHY010000007.1"/>
</dbReference>
<dbReference type="Proteomes" id="UP001455088">
    <property type="component" value="Unassembled WGS sequence"/>
</dbReference>
<evidence type="ECO:0000313" key="4">
    <source>
        <dbReference type="Proteomes" id="UP001455088"/>
    </source>
</evidence>
<name>A0ABU9JR99_9GAMM</name>
<feature type="region of interest" description="Disordered" evidence="1">
    <location>
        <begin position="60"/>
        <end position="91"/>
    </location>
</feature>
<protein>
    <recommendedName>
        <fullName evidence="5">DUF4148 domain-containing protein</fullName>
    </recommendedName>
</protein>
<keyword evidence="2" id="KW-0732">Signal</keyword>
<comment type="caution">
    <text evidence="3">The sequence shown here is derived from an EMBL/GenBank/DDBJ whole genome shotgun (WGS) entry which is preliminary data.</text>
</comment>